<comment type="subcellular location">
    <subcellularLocation>
        <location evidence="3 16">Cytoplasm</location>
    </subcellularLocation>
</comment>
<dbReference type="EC" id="2.4.2.8" evidence="16"/>
<dbReference type="SUPFAM" id="SSF53271">
    <property type="entry name" value="PRTase-like"/>
    <property type="match status" value="1"/>
</dbReference>
<evidence type="ECO:0000256" key="4">
    <source>
        <dbReference type="ARBA" id="ARBA00004669"/>
    </source>
</evidence>
<comment type="similarity">
    <text evidence="6 16">Belongs to the purine/pyrimidine phosphoribosyltransferase family.</text>
</comment>
<evidence type="ECO:0000256" key="7">
    <source>
        <dbReference type="ARBA" id="ARBA00022490"/>
    </source>
</evidence>
<keyword evidence="7 16" id="KW-0963">Cytoplasm</keyword>
<evidence type="ECO:0000259" key="17">
    <source>
        <dbReference type="Pfam" id="PF00156"/>
    </source>
</evidence>
<evidence type="ECO:0000313" key="19">
    <source>
        <dbReference type="Proteomes" id="UP000018840"/>
    </source>
</evidence>
<dbReference type="EMBL" id="AZMC01000336">
    <property type="protein sequence ID" value="ETI85997.1"/>
    <property type="molecule type" value="Genomic_DNA"/>
</dbReference>
<dbReference type="GO" id="GO:0032264">
    <property type="term" value="P:IMP salvage"/>
    <property type="evidence" value="ECO:0007669"/>
    <property type="project" value="UniProtKB-UniPathway"/>
</dbReference>
<dbReference type="GO" id="GO:0052657">
    <property type="term" value="F:guanine phosphoribosyltransferase activity"/>
    <property type="evidence" value="ECO:0007669"/>
    <property type="project" value="UniProtKB-ARBA"/>
</dbReference>
<evidence type="ECO:0000256" key="14">
    <source>
        <dbReference type="ARBA" id="ARBA00048811"/>
    </source>
</evidence>
<dbReference type="Gene3D" id="3.40.50.2020">
    <property type="match status" value="1"/>
</dbReference>
<dbReference type="GO" id="GO:0006178">
    <property type="term" value="P:guanine salvage"/>
    <property type="evidence" value="ECO:0007669"/>
    <property type="project" value="TreeGrafter"/>
</dbReference>
<comment type="function">
    <text evidence="2">Purine salvage pathway enzyme that catalyzes the transfer of the ribosyl-5-phosphate group from 5-phospho-alpha-D-ribose 1-diphosphate (PRPP) to the N9 position of the 6-oxopurines hypoxanthine and guanine to form the corresponding ribonucleotides IMP (inosine 5'-monophosphate) and GMP (guanosine 5'-monophosphate), with the release of PPi.</text>
</comment>
<dbReference type="GO" id="GO:0005829">
    <property type="term" value="C:cytosol"/>
    <property type="evidence" value="ECO:0007669"/>
    <property type="project" value="TreeGrafter"/>
</dbReference>
<dbReference type="GO" id="GO:0006166">
    <property type="term" value="P:purine ribonucleoside salvage"/>
    <property type="evidence" value="ECO:0007669"/>
    <property type="project" value="UniProtKB-KW"/>
</dbReference>
<dbReference type="InterPro" id="IPR029057">
    <property type="entry name" value="PRTase-like"/>
</dbReference>
<evidence type="ECO:0000256" key="10">
    <source>
        <dbReference type="ARBA" id="ARBA00022723"/>
    </source>
</evidence>
<evidence type="ECO:0000256" key="5">
    <source>
        <dbReference type="ARBA" id="ARBA00004676"/>
    </source>
</evidence>
<dbReference type="PANTHER" id="PTHR43340:SF1">
    <property type="entry name" value="HYPOXANTHINE PHOSPHORIBOSYLTRANSFERASE"/>
    <property type="match status" value="1"/>
</dbReference>
<evidence type="ECO:0000256" key="13">
    <source>
        <dbReference type="ARBA" id="ARBA00022842"/>
    </source>
</evidence>
<name>W1TWJ9_9FIRM</name>
<dbReference type="Proteomes" id="UP000018840">
    <property type="component" value="Unassembled WGS sequence"/>
</dbReference>
<dbReference type="GO" id="GO:0032263">
    <property type="term" value="P:GMP salvage"/>
    <property type="evidence" value="ECO:0007669"/>
    <property type="project" value="TreeGrafter"/>
</dbReference>
<dbReference type="GO" id="GO:0000287">
    <property type="term" value="F:magnesium ion binding"/>
    <property type="evidence" value="ECO:0007669"/>
    <property type="project" value="TreeGrafter"/>
</dbReference>
<evidence type="ECO:0000256" key="1">
    <source>
        <dbReference type="ARBA" id="ARBA00001946"/>
    </source>
</evidence>
<organism evidence="18 19">
    <name type="scientific">Negativicoccus succinicivorans DORA_17_25</name>
    <dbReference type="NCBI Taxonomy" id="1403945"/>
    <lineage>
        <taxon>Bacteria</taxon>
        <taxon>Bacillati</taxon>
        <taxon>Bacillota</taxon>
        <taxon>Negativicutes</taxon>
        <taxon>Veillonellales</taxon>
        <taxon>Veillonellaceae</taxon>
        <taxon>Negativicoccus</taxon>
    </lineage>
</organism>
<keyword evidence="8 16" id="KW-0328">Glycosyltransferase</keyword>
<dbReference type="GO" id="GO:0046100">
    <property type="term" value="P:hypoxanthine metabolic process"/>
    <property type="evidence" value="ECO:0007669"/>
    <property type="project" value="TreeGrafter"/>
</dbReference>
<evidence type="ECO:0000256" key="3">
    <source>
        <dbReference type="ARBA" id="ARBA00004496"/>
    </source>
</evidence>
<comment type="cofactor">
    <cofactor evidence="1 16">
        <name>Mg(2+)</name>
        <dbReference type="ChEBI" id="CHEBI:18420"/>
    </cofactor>
</comment>
<gene>
    <name evidence="18" type="ORF">Q612_NSC00336G0001</name>
</gene>
<evidence type="ECO:0000256" key="6">
    <source>
        <dbReference type="ARBA" id="ARBA00008391"/>
    </source>
</evidence>
<dbReference type="RefSeq" id="WP_024048937.1">
    <property type="nucleotide sequence ID" value="NZ_AZMC01000336.1"/>
</dbReference>
<keyword evidence="10 16" id="KW-0479">Metal-binding</keyword>
<evidence type="ECO:0000256" key="9">
    <source>
        <dbReference type="ARBA" id="ARBA00022679"/>
    </source>
</evidence>
<evidence type="ECO:0000256" key="16">
    <source>
        <dbReference type="RuleBase" id="RU364099"/>
    </source>
</evidence>
<keyword evidence="9 16" id="KW-0808">Transferase</keyword>
<feature type="domain" description="Phosphoribosyltransferase" evidence="17">
    <location>
        <begin position="15"/>
        <end position="160"/>
    </location>
</feature>
<comment type="catalytic activity">
    <reaction evidence="14">
        <text>GMP + diphosphate = guanine + 5-phospho-alpha-D-ribose 1-diphosphate</text>
        <dbReference type="Rhea" id="RHEA:25424"/>
        <dbReference type="ChEBI" id="CHEBI:16235"/>
        <dbReference type="ChEBI" id="CHEBI:33019"/>
        <dbReference type="ChEBI" id="CHEBI:58017"/>
        <dbReference type="ChEBI" id="CHEBI:58115"/>
        <dbReference type="EC" id="2.4.2.8"/>
    </reaction>
    <physiologicalReaction direction="right-to-left" evidence="14">
        <dbReference type="Rhea" id="RHEA:25426"/>
    </physiologicalReaction>
</comment>
<reference evidence="18 19" key="1">
    <citation type="submission" date="2013-12" db="EMBL/GenBank/DDBJ databases">
        <title>A Varibaculum cambriense genome reconstructed from a premature infant gut community with otherwise low bacterial novelty that shifts toward anaerobic metabolism during the third week of life.</title>
        <authorList>
            <person name="Brown C.T."/>
            <person name="Sharon I."/>
            <person name="Thomas B.C."/>
            <person name="Castelle C.J."/>
            <person name="Morowitz M.J."/>
            <person name="Banfield J.F."/>
        </authorList>
    </citation>
    <scope>NUCLEOTIDE SEQUENCE [LARGE SCALE GENOMIC DNA]</scope>
    <source>
        <strain evidence="19">DORA_17_25</strain>
    </source>
</reference>
<dbReference type="InterPro" id="IPR000836">
    <property type="entry name" value="PRTase_dom"/>
</dbReference>
<evidence type="ECO:0000256" key="15">
    <source>
        <dbReference type="ARBA" id="ARBA00049402"/>
    </source>
</evidence>
<protein>
    <recommendedName>
        <fullName evidence="16">Hypoxanthine phosphoribosyltransferase</fullName>
        <ecNumber evidence="16">2.4.2.8</ecNumber>
    </recommendedName>
</protein>
<dbReference type="PATRIC" id="fig|1403945.3.peg.1077"/>
<dbReference type="GO" id="GO:0004422">
    <property type="term" value="F:hypoxanthine phosphoribosyltransferase activity"/>
    <property type="evidence" value="ECO:0007669"/>
    <property type="project" value="InterPro"/>
</dbReference>
<dbReference type="InterPro" id="IPR005904">
    <property type="entry name" value="Hxn_phspho_trans"/>
</dbReference>
<comment type="pathway">
    <text evidence="5">Purine metabolism; GMP biosynthesis via salvage pathway; GMP from guanine: step 1/1.</text>
</comment>
<keyword evidence="13 16" id="KW-0460">Magnesium</keyword>
<dbReference type="InterPro" id="IPR050408">
    <property type="entry name" value="HGPRT"/>
</dbReference>
<evidence type="ECO:0000256" key="8">
    <source>
        <dbReference type="ARBA" id="ARBA00022676"/>
    </source>
</evidence>
<dbReference type="AlphaFoldDB" id="W1TWJ9"/>
<comment type="catalytic activity">
    <reaction evidence="15">
        <text>IMP + diphosphate = hypoxanthine + 5-phospho-alpha-D-ribose 1-diphosphate</text>
        <dbReference type="Rhea" id="RHEA:17973"/>
        <dbReference type="ChEBI" id="CHEBI:17368"/>
        <dbReference type="ChEBI" id="CHEBI:33019"/>
        <dbReference type="ChEBI" id="CHEBI:58017"/>
        <dbReference type="ChEBI" id="CHEBI:58053"/>
        <dbReference type="EC" id="2.4.2.8"/>
    </reaction>
    <physiologicalReaction direction="right-to-left" evidence="15">
        <dbReference type="Rhea" id="RHEA:17975"/>
    </physiologicalReaction>
</comment>
<dbReference type="NCBIfam" id="TIGR01203">
    <property type="entry name" value="HGPRTase"/>
    <property type="match status" value="1"/>
</dbReference>
<dbReference type="FunFam" id="3.40.50.2020:FF:000006">
    <property type="entry name" value="Hypoxanthine phosphoribosyltransferase"/>
    <property type="match status" value="1"/>
</dbReference>
<dbReference type="PANTHER" id="PTHR43340">
    <property type="entry name" value="HYPOXANTHINE-GUANINE PHOSPHORIBOSYLTRANSFERASE"/>
    <property type="match status" value="1"/>
</dbReference>
<proteinExistence type="inferred from homology"/>
<comment type="pathway">
    <text evidence="4 16">Purine metabolism; IMP biosynthesis via salvage pathway; IMP from hypoxanthine: step 1/1.</text>
</comment>
<evidence type="ECO:0000256" key="12">
    <source>
        <dbReference type="ARBA" id="ARBA00022741"/>
    </source>
</evidence>
<keyword evidence="12 16" id="KW-0547">Nucleotide-binding</keyword>
<feature type="non-terminal residue" evidence="18">
    <location>
        <position position="1"/>
    </location>
</feature>
<evidence type="ECO:0000256" key="2">
    <source>
        <dbReference type="ARBA" id="ARBA00002049"/>
    </source>
</evidence>
<comment type="caution">
    <text evidence="18">The sequence shown here is derived from an EMBL/GenBank/DDBJ whole genome shotgun (WGS) entry which is preliminary data.</text>
</comment>
<evidence type="ECO:0000256" key="11">
    <source>
        <dbReference type="ARBA" id="ARBA00022726"/>
    </source>
</evidence>
<sequence>IMHPNIAKILVTEEEIRDRVAVLGQEITNDYRGKKLLLVGILKGSAVFMADLMRQIDLDVQIDFMVVSSYSNSTQSQGHIQIRKDLSTDINGRDVLVVEDMIDSGTTLYYLNEILQVRGAHSVEFVTLLNKPSRREKQVDVRYIGFDVPNEFVVGYGLDFAENYRNLPFVGVLKPECYES</sequence>
<keyword evidence="11 16" id="KW-0660">Purine salvage</keyword>
<accession>W1TWJ9</accession>
<dbReference type="Pfam" id="PF00156">
    <property type="entry name" value="Pribosyltran"/>
    <property type="match status" value="1"/>
</dbReference>
<dbReference type="GO" id="GO:0000166">
    <property type="term" value="F:nucleotide binding"/>
    <property type="evidence" value="ECO:0007669"/>
    <property type="project" value="UniProtKB-KW"/>
</dbReference>
<dbReference type="CDD" id="cd06223">
    <property type="entry name" value="PRTases_typeI"/>
    <property type="match status" value="1"/>
</dbReference>
<evidence type="ECO:0000313" key="18">
    <source>
        <dbReference type="EMBL" id="ETI85997.1"/>
    </source>
</evidence>
<dbReference type="UniPathway" id="UPA00591">
    <property type="reaction ID" value="UER00648"/>
</dbReference>